<dbReference type="InterPro" id="IPR002528">
    <property type="entry name" value="MATE_fam"/>
</dbReference>
<keyword evidence="7" id="KW-0406">Ion transport</keyword>
<feature type="transmembrane region" description="Helical" evidence="10">
    <location>
        <begin position="292"/>
        <end position="316"/>
    </location>
</feature>
<dbReference type="GO" id="GO:0042910">
    <property type="term" value="F:xenobiotic transmembrane transporter activity"/>
    <property type="evidence" value="ECO:0007669"/>
    <property type="project" value="InterPro"/>
</dbReference>
<feature type="transmembrane region" description="Helical" evidence="10">
    <location>
        <begin position="208"/>
        <end position="227"/>
    </location>
</feature>
<evidence type="ECO:0000256" key="2">
    <source>
        <dbReference type="ARBA" id="ARBA00022448"/>
    </source>
</evidence>
<dbReference type="PANTHER" id="PTHR43298:SF2">
    <property type="entry name" value="FMN_FAD EXPORTER YEEO-RELATED"/>
    <property type="match status" value="1"/>
</dbReference>
<keyword evidence="4" id="KW-1003">Cell membrane</keyword>
<evidence type="ECO:0000256" key="8">
    <source>
        <dbReference type="ARBA" id="ARBA00023136"/>
    </source>
</evidence>
<keyword evidence="6 10" id="KW-1133">Transmembrane helix</keyword>
<feature type="transmembrane region" description="Helical" evidence="10">
    <location>
        <begin position="368"/>
        <end position="392"/>
    </location>
</feature>
<reference evidence="11" key="1">
    <citation type="journal article" date="2022" name="Syst. Appl. Microbiol.">
        <title>Natronocalculus amylovorans gen. nov., sp. nov., and Natranaeroarchaeum aerophilus sp. nov., dominant culturable amylolytic natronoarchaea from hypersaline soda lakes in southwestern Siberia.</title>
        <authorList>
            <person name="Sorokin D.Y."/>
            <person name="Elcheninov A.G."/>
            <person name="Khizhniak T.V."/>
            <person name="Koenen M."/>
            <person name="Bale N.J."/>
            <person name="Damste J.S.S."/>
            <person name="Kublanov I.V."/>
        </authorList>
    </citation>
    <scope>NUCLEOTIDE SEQUENCE</scope>
    <source>
        <strain evidence="11">AArc-St2</strain>
    </source>
</reference>
<evidence type="ECO:0000256" key="10">
    <source>
        <dbReference type="SAM" id="Phobius"/>
    </source>
</evidence>
<evidence type="ECO:0000256" key="3">
    <source>
        <dbReference type="ARBA" id="ARBA00022449"/>
    </source>
</evidence>
<dbReference type="RefSeq" id="WP_250582303.1">
    <property type="nucleotide sequence ID" value="NZ_JAKRVX010000001.1"/>
</dbReference>
<dbReference type="Proteomes" id="UP001203207">
    <property type="component" value="Unassembled WGS sequence"/>
</dbReference>
<name>A0AAE3K6Y7_9EURY</name>
<evidence type="ECO:0000313" key="11">
    <source>
        <dbReference type="EMBL" id="MCL9815503.1"/>
    </source>
</evidence>
<evidence type="ECO:0000256" key="5">
    <source>
        <dbReference type="ARBA" id="ARBA00022692"/>
    </source>
</evidence>
<dbReference type="EMBL" id="JAKRVX010000001">
    <property type="protein sequence ID" value="MCL9815503.1"/>
    <property type="molecule type" value="Genomic_DNA"/>
</dbReference>
<feature type="transmembrane region" description="Helical" evidence="10">
    <location>
        <begin position="144"/>
        <end position="165"/>
    </location>
</feature>
<dbReference type="Pfam" id="PF01554">
    <property type="entry name" value="MatE"/>
    <property type="match status" value="2"/>
</dbReference>
<dbReference type="PIRSF" id="PIRSF006603">
    <property type="entry name" value="DinF"/>
    <property type="match status" value="1"/>
</dbReference>
<reference evidence="11" key="2">
    <citation type="submission" date="2022-02" db="EMBL/GenBank/DDBJ databases">
        <authorList>
            <person name="Elcheninov A.G."/>
            <person name="Sorokin D.Y."/>
            <person name="Kublanov I.V."/>
        </authorList>
    </citation>
    <scope>NUCLEOTIDE SEQUENCE</scope>
    <source>
        <strain evidence="11">AArc-St2</strain>
    </source>
</reference>
<dbReference type="GO" id="GO:0005886">
    <property type="term" value="C:plasma membrane"/>
    <property type="evidence" value="ECO:0007669"/>
    <property type="project" value="UniProtKB-SubCell"/>
</dbReference>
<evidence type="ECO:0000313" key="12">
    <source>
        <dbReference type="Proteomes" id="UP001203207"/>
    </source>
</evidence>
<feature type="transmembrane region" description="Helical" evidence="10">
    <location>
        <begin position="404"/>
        <end position="427"/>
    </location>
</feature>
<evidence type="ECO:0000256" key="9">
    <source>
        <dbReference type="ARBA" id="ARBA00031636"/>
    </source>
</evidence>
<organism evidence="11 12">
    <name type="scientific">Natronocalculus amylovorans</name>
    <dbReference type="NCBI Taxonomy" id="2917812"/>
    <lineage>
        <taxon>Archaea</taxon>
        <taxon>Methanobacteriati</taxon>
        <taxon>Methanobacteriota</taxon>
        <taxon>Stenosarchaea group</taxon>
        <taxon>Halobacteria</taxon>
        <taxon>Halobacteriales</taxon>
        <taxon>Haloferacaceae</taxon>
        <taxon>Natronocalculus</taxon>
    </lineage>
</organism>
<feature type="transmembrane region" description="Helical" evidence="10">
    <location>
        <begin position="21"/>
        <end position="41"/>
    </location>
</feature>
<protein>
    <recommendedName>
        <fullName evidence="9">Multidrug-efflux transporter</fullName>
    </recommendedName>
</protein>
<comment type="subcellular location">
    <subcellularLocation>
        <location evidence="1">Cell membrane</location>
        <topology evidence="1">Multi-pass membrane protein</topology>
    </subcellularLocation>
</comment>
<feature type="transmembrane region" description="Helical" evidence="10">
    <location>
        <begin position="433"/>
        <end position="454"/>
    </location>
</feature>
<keyword evidence="2" id="KW-0813">Transport</keyword>
<dbReference type="NCBIfam" id="TIGR00797">
    <property type="entry name" value="matE"/>
    <property type="match status" value="1"/>
</dbReference>
<evidence type="ECO:0000256" key="4">
    <source>
        <dbReference type="ARBA" id="ARBA00022475"/>
    </source>
</evidence>
<evidence type="ECO:0000256" key="7">
    <source>
        <dbReference type="ARBA" id="ARBA00023065"/>
    </source>
</evidence>
<dbReference type="GO" id="GO:0015297">
    <property type="term" value="F:antiporter activity"/>
    <property type="evidence" value="ECO:0007669"/>
    <property type="project" value="UniProtKB-KW"/>
</dbReference>
<feature type="transmembrane region" description="Helical" evidence="10">
    <location>
        <begin position="328"/>
        <end position="348"/>
    </location>
</feature>
<gene>
    <name evidence="11" type="ORF">AArcSt2_00945</name>
</gene>
<dbReference type="GO" id="GO:0006811">
    <property type="term" value="P:monoatomic ion transport"/>
    <property type="evidence" value="ECO:0007669"/>
    <property type="project" value="UniProtKB-KW"/>
</dbReference>
<keyword evidence="8 10" id="KW-0472">Membrane</keyword>
<feature type="transmembrane region" description="Helical" evidence="10">
    <location>
        <begin position="61"/>
        <end position="83"/>
    </location>
</feature>
<evidence type="ECO:0000256" key="1">
    <source>
        <dbReference type="ARBA" id="ARBA00004651"/>
    </source>
</evidence>
<proteinExistence type="predicted"/>
<dbReference type="InterPro" id="IPR048279">
    <property type="entry name" value="MdtK-like"/>
</dbReference>
<feature type="transmembrane region" description="Helical" evidence="10">
    <location>
        <begin position="266"/>
        <end position="286"/>
    </location>
</feature>
<evidence type="ECO:0000256" key="6">
    <source>
        <dbReference type="ARBA" id="ARBA00022989"/>
    </source>
</evidence>
<dbReference type="CDD" id="cd13142">
    <property type="entry name" value="MATE_like_12"/>
    <property type="match status" value="1"/>
</dbReference>
<sequence>MSSESSARTNELTEGDLVGPMIALAWPMVVIQLLQVTYNVADTAFLGAVSEDAVGALSLSFPLIFFLISVGGGFTAAGAILVAQYTGAQSGNSADKIAGQTLSFVTILAIGIGIVGYFTTNWMLGLLPADPETEARIIPLAADYMRIYFLGMPFLFGFFVFVSIMRGYGDTRTPMRIMVISVVLNVILDAILIFGLGPFPRLEIEGAAIATITARAVATGFGLYILFWTDAGPNIELEYLIPDLTQIKEIVSLGVPSAIEQSTSSLAFIILTAMVVTFSPAIVAAYGLGNRLISLVFLPAMGLSQAVDTVVGQNLGANRPDRAKKASWLAMGLAAIVMSVITIIMFTFPEPIVRVFLSADTEGAPQTIAYAVEYMQIAAFMFVFMGALQIMLGTFRGAGNTKTAMVFSMITLWVARVPLTYYFVFVLGWAETGIWYAVLLGDVIGFVAALVWYLRGTWATKIIEEEPTPDRSVDTVGSD</sequence>
<feature type="transmembrane region" description="Helical" evidence="10">
    <location>
        <begin position="177"/>
        <end position="196"/>
    </location>
</feature>
<dbReference type="PANTHER" id="PTHR43298">
    <property type="entry name" value="MULTIDRUG RESISTANCE PROTEIN NORM-RELATED"/>
    <property type="match status" value="1"/>
</dbReference>
<dbReference type="InterPro" id="IPR050222">
    <property type="entry name" value="MATE_MdtK"/>
</dbReference>
<dbReference type="AlphaFoldDB" id="A0AAE3K6Y7"/>
<feature type="transmembrane region" description="Helical" evidence="10">
    <location>
        <begin position="104"/>
        <end position="124"/>
    </location>
</feature>
<comment type="caution">
    <text evidence="11">The sequence shown here is derived from an EMBL/GenBank/DDBJ whole genome shotgun (WGS) entry which is preliminary data.</text>
</comment>
<keyword evidence="3" id="KW-0050">Antiport</keyword>
<accession>A0AAE3K6Y7</accession>
<keyword evidence="12" id="KW-1185">Reference proteome</keyword>
<keyword evidence="5 10" id="KW-0812">Transmembrane</keyword>